<dbReference type="EMBL" id="HE573027">
    <property type="protein sequence ID" value="CCC53282.1"/>
    <property type="molecule type" value="Genomic_DNA"/>
</dbReference>
<organism evidence="1">
    <name type="scientific">Trypanosoma vivax (strain Y486)</name>
    <dbReference type="NCBI Taxonomy" id="1055687"/>
    <lineage>
        <taxon>Eukaryota</taxon>
        <taxon>Discoba</taxon>
        <taxon>Euglenozoa</taxon>
        <taxon>Kinetoplastea</taxon>
        <taxon>Metakinetoplastina</taxon>
        <taxon>Trypanosomatida</taxon>
        <taxon>Trypanosomatidae</taxon>
        <taxon>Trypanosoma</taxon>
        <taxon>Duttonella</taxon>
    </lineage>
</organism>
<name>G0UBT4_TRYVY</name>
<protein>
    <submittedName>
        <fullName evidence="1">Uncharacterized protein</fullName>
    </submittedName>
</protein>
<dbReference type="InterPro" id="IPR011990">
    <property type="entry name" value="TPR-like_helical_dom_sf"/>
</dbReference>
<sequence>MASKRAGGSTNFVTAAKVLFESAKKVGAVQTLGATNRLYAQQLKRIQAQSKRKGGSLGNVSYNVAEFLETHRTSKSSAVHSAVTTQKKVPLICIPQQCTPKQEHSARKSTVSKAVPTLNFVTNDKVSNVVSLDTSKTIAPFVGSGAASVSEKKKTVESNPLLELKVITGEQRTVALSDPKIAEEQNIVKSEEGNAPRLEPNVFRGALEAEIAEDKPLFEVTLAAENRASLVMDREVSSFFETPVTPLKRSSESISAPLSMKLPESKEAGRYEKSVLGSVSVDVWELQRERELEQLRHNQENSENKEHEELGDKWVKSRTIACDRLLHKDLINEALHLLYFSHSWESCLGCFRQLVNKSSNPSSSVVRQAVALAHRQLRRAPLQYRDHVMPLLLKELQDRKLTDDSLKFELREQAGDAFLKTYRSAPESVKDSLDFFTTSKAMSTLLLCGSWLEAIEVFYRSNERFSDRAGELGLRLLSTSRSLEPGVTQVLCENVAKTLTTLERFGKLHHLQLAKMQRGAKRRHALLQIVNSNEVDEEVYGELLRITAKENIGGLLDEIRKRGLNADDPAIRTAICWKAFDVDNPQALYHAIDQQEEVIGIRPAHILAAVAMARLSKKPAILRSTIRLLKKMPSFKCKFILRKILPILHENGMNKEIVELADLYAARVPIAKALPQAVAFVNQALVAEGRAPLSEHTVENLRLNDSKASKRGDAAANLAPVDSKSTSPIVSTSEMLLCAKERDWVRALTLISALQPGSLVNYDAETLTLLYNCALSSSVEKTDIVRLLHKRMVASGICVNATTSNAILGSLMKSSEANEAIEFYEGTGATERDISTYSIMLSLLGKHSMWQMAVKVFQDAQTSQAKCPPVVFALGIGAVHNHSWEVTLNMFKGLLKECSPQNVSDSVIDKVIRCLAHYNRTTELKKVEAELLKSKLKKGKQQPRS</sequence>
<gene>
    <name evidence="1" type="ORF">TVY486_1107660</name>
</gene>
<proteinExistence type="predicted"/>
<dbReference type="GO" id="GO:0003729">
    <property type="term" value="F:mRNA binding"/>
    <property type="evidence" value="ECO:0007669"/>
    <property type="project" value="TreeGrafter"/>
</dbReference>
<dbReference type="AlphaFoldDB" id="G0UBT4"/>
<dbReference type="PANTHER" id="PTHR47938">
    <property type="entry name" value="RESPIRATORY COMPLEX I CHAPERONE (CIA84), PUTATIVE (AFU_ORTHOLOGUE AFUA_2G06020)-RELATED"/>
    <property type="match status" value="1"/>
</dbReference>
<reference evidence="1" key="1">
    <citation type="journal article" date="2012" name="Proc. Natl. Acad. Sci. U.S.A.">
        <title>Antigenic diversity is generated by distinct evolutionary mechanisms in African trypanosome species.</title>
        <authorList>
            <person name="Jackson A.P."/>
            <person name="Berry A."/>
            <person name="Aslett M."/>
            <person name="Allison H.C."/>
            <person name="Burton P."/>
            <person name="Vavrova-Anderson J."/>
            <person name="Brown R."/>
            <person name="Browne H."/>
            <person name="Corton N."/>
            <person name="Hauser H."/>
            <person name="Gamble J."/>
            <person name="Gilderthorp R."/>
            <person name="Marcello L."/>
            <person name="McQuillan J."/>
            <person name="Otto T.D."/>
            <person name="Quail M.A."/>
            <person name="Sanders M.J."/>
            <person name="van Tonder A."/>
            <person name="Ginger M.L."/>
            <person name="Field M.C."/>
            <person name="Barry J.D."/>
            <person name="Hertz-Fowler C."/>
            <person name="Berriman M."/>
        </authorList>
    </citation>
    <scope>NUCLEOTIDE SEQUENCE</scope>
    <source>
        <strain evidence="1">Y486</strain>
    </source>
</reference>
<dbReference type="Gene3D" id="1.25.40.10">
    <property type="entry name" value="Tetratricopeptide repeat domain"/>
    <property type="match status" value="1"/>
</dbReference>
<dbReference type="VEuPathDB" id="TriTrypDB:TvY486_1107660"/>
<evidence type="ECO:0000313" key="1">
    <source>
        <dbReference type="EMBL" id="CCC53282.1"/>
    </source>
</evidence>
<dbReference type="PANTHER" id="PTHR47938:SF35">
    <property type="entry name" value="PENTATRICOPEPTIDE REPEAT-CONTAINING PROTEIN 4, MITOCHONDRIAL-RELATED"/>
    <property type="match status" value="1"/>
</dbReference>
<accession>G0UBT4</accession>